<evidence type="ECO:0000259" key="1">
    <source>
        <dbReference type="Pfam" id="PF01636"/>
    </source>
</evidence>
<dbReference type="SUPFAM" id="SSF56112">
    <property type="entry name" value="Protein kinase-like (PK-like)"/>
    <property type="match status" value="1"/>
</dbReference>
<dbReference type="InterPro" id="IPR011009">
    <property type="entry name" value="Kinase-like_dom_sf"/>
</dbReference>
<accession>A0A2X4WJ84</accession>
<evidence type="ECO:0000313" key="3">
    <source>
        <dbReference type="Proteomes" id="UP000249134"/>
    </source>
</evidence>
<name>A0A2X4WJ84_LEDLE</name>
<keyword evidence="2" id="KW-0808">Transferase</keyword>
<dbReference type="STRING" id="1348624.GCA_001591545_01571"/>
<dbReference type="InterPro" id="IPR051678">
    <property type="entry name" value="AGP_Transferase"/>
</dbReference>
<dbReference type="PANTHER" id="PTHR21310">
    <property type="entry name" value="AMINOGLYCOSIDE PHOSPHOTRANSFERASE-RELATED-RELATED"/>
    <property type="match status" value="1"/>
</dbReference>
<dbReference type="Gene3D" id="3.90.1200.10">
    <property type="match status" value="1"/>
</dbReference>
<dbReference type="RefSeq" id="WP_066139285.1">
    <property type="nucleotide sequence ID" value="NZ_CBCSGM010000001.1"/>
</dbReference>
<evidence type="ECO:0000313" key="2">
    <source>
        <dbReference type="EMBL" id="SQI59938.1"/>
    </source>
</evidence>
<proteinExistence type="predicted"/>
<dbReference type="GO" id="GO:0016740">
    <property type="term" value="F:transferase activity"/>
    <property type="evidence" value="ECO:0007669"/>
    <property type="project" value="UniProtKB-KW"/>
</dbReference>
<organism evidence="2 3">
    <name type="scientific">Lederbergia lenta</name>
    <name type="common">Bacillus lentus</name>
    <dbReference type="NCBI Taxonomy" id="1467"/>
    <lineage>
        <taxon>Bacteria</taxon>
        <taxon>Bacillati</taxon>
        <taxon>Bacillota</taxon>
        <taxon>Bacilli</taxon>
        <taxon>Bacillales</taxon>
        <taxon>Bacillaceae</taxon>
        <taxon>Lederbergia</taxon>
    </lineage>
</organism>
<dbReference type="InterPro" id="IPR002575">
    <property type="entry name" value="Aminoglycoside_PTrfase"/>
</dbReference>
<dbReference type="EMBL" id="LS483476">
    <property type="protein sequence ID" value="SQI59938.1"/>
    <property type="molecule type" value="Genomic_DNA"/>
</dbReference>
<dbReference type="Gene3D" id="3.30.200.20">
    <property type="entry name" value="Phosphorylase Kinase, domain 1"/>
    <property type="match status" value="1"/>
</dbReference>
<dbReference type="Pfam" id="PF01636">
    <property type="entry name" value="APH"/>
    <property type="match status" value="1"/>
</dbReference>
<reference evidence="2 3" key="1">
    <citation type="submission" date="2018-06" db="EMBL/GenBank/DDBJ databases">
        <authorList>
            <consortium name="Pathogen Informatics"/>
            <person name="Doyle S."/>
        </authorList>
    </citation>
    <scope>NUCLEOTIDE SEQUENCE [LARGE SCALE GENOMIC DNA]</scope>
    <source>
        <strain evidence="2 3">NCTC4824</strain>
    </source>
</reference>
<dbReference type="AlphaFoldDB" id="A0A2X4WJ84"/>
<dbReference type="KEGG" id="blen:NCTC4824_02521"/>
<sequence>MSRNYIETIQQVYPDLSIENFQSIDIGQNNDVLVVNKTMVFRFPKYKKGIIRLRRETEILKYIKSIISVPIPNPIYHSFEEMETGKVFTGYNRIDGVPMWREHLAGVKSVELIKGLASQLVSILLEIHSVSEEKASSELKLKVSHPKEEMSILYEKIQNNLFLYIRKEAQIEITKSFKTFLDREACSNLEVTLIHGDFGASNILWNPDTNRISGIIDFGSSCLGDPAYDLAGILSSYGKDFFDMCINLYPNGNQICERVKFYKSTFALQEALHGYENNDNQAFESGIKDYR</sequence>
<dbReference type="Proteomes" id="UP000249134">
    <property type="component" value="Chromosome 1"/>
</dbReference>
<keyword evidence="3" id="KW-1185">Reference proteome</keyword>
<gene>
    <name evidence="2" type="ORF">NCTC4824_02521</name>
</gene>
<protein>
    <submittedName>
        <fullName evidence="2">Aminoglycoside phosphotransferase</fullName>
    </submittedName>
</protein>
<feature type="domain" description="Aminoglycoside phosphotransferase" evidence="1">
    <location>
        <begin position="22"/>
        <end position="249"/>
    </location>
</feature>